<gene>
    <name evidence="1" type="ORF">MRATA1EN3_LOCUS5178</name>
</gene>
<reference evidence="1" key="1">
    <citation type="submission" date="2023-05" db="EMBL/GenBank/DDBJ databases">
        <authorList>
            <consortium name="ELIXIR-Norway"/>
        </authorList>
    </citation>
    <scope>NUCLEOTIDE SEQUENCE</scope>
</reference>
<name>A0ACB0E090_RANTA</name>
<proteinExistence type="predicted"/>
<organism evidence="1 2">
    <name type="scientific">Rangifer tarandus platyrhynchus</name>
    <name type="common">Svalbard reindeer</name>
    <dbReference type="NCBI Taxonomy" id="3082113"/>
    <lineage>
        <taxon>Eukaryota</taxon>
        <taxon>Metazoa</taxon>
        <taxon>Chordata</taxon>
        <taxon>Craniata</taxon>
        <taxon>Vertebrata</taxon>
        <taxon>Euteleostomi</taxon>
        <taxon>Mammalia</taxon>
        <taxon>Eutheria</taxon>
        <taxon>Laurasiatheria</taxon>
        <taxon>Artiodactyla</taxon>
        <taxon>Ruminantia</taxon>
        <taxon>Pecora</taxon>
        <taxon>Cervidae</taxon>
        <taxon>Odocoileinae</taxon>
        <taxon>Rangifer</taxon>
    </lineage>
</organism>
<accession>A0ACB0E090</accession>
<dbReference type="Proteomes" id="UP001162501">
    <property type="component" value="Chromosome 13"/>
</dbReference>
<evidence type="ECO:0000313" key="1">
    <source>
        <dbReference type="EMBL" id="CAI9693965.1"/>
    </source>
</evidence>
<dbReference type="EMBL" id="OX596097">
    <property type="protein sequence ID" value="CAI9693965.1"/>
    <property type="molecule type" value="Genomic_DNA"/>
</dbReference>
<protein>
    <submittedName>
        <fullName evidence="1">Uncharacterized protein</fullName>
    </submittedName>
</protein>
<sequence>MQSLALIKGVGGVGGRRVGWRQRGGCGANGWSLGSRGANRRRLRALAASLETRQQLKCPSCWLPPLALQAPRRSSAFGGAAGAALRAPRSRPRLPLSPSASGRTLSPRSGQPCKVALRRP</sequence>
<evidence type="ECO:0000313" key="2">
    <source>
        <dbReference type="Proteomes" id="UP001162501"/>
    </source>
</evidence>